<feature type="transmembrane region" description="Helical" evidence="5">
    <location>
        <begin position="220"/>
        <end position="238"/>
    </location>
</feature>
<dbReference type="AlphaFoldDB" id="A0A2T5MK19"/>
<sequence length="446" mass="50143">MDFLNRNNSLQQETALRWPTSVSSWVLAAALFMNPLSGVRLLESMSYGDFFFALAGVIALCERGFNRERIYFYAIYLGIAILITLSFLVNKFMPEPMKAAEYIEFIHTFINNHFRIEFGQFPNFRVIFAALIIFPQVFLALRIKTMGEARVLTYFWLAGAIYGALFTVLYCMGWIPGHVDAHWITFHRSKGLTGHPNALALNTAIAFPILVLLFMERKEILLRLFVLVAAFLMWRTIGYAGSRTAIYALMAMALAIFILMYHELPHRARFNLMAIGFIVVSYFVVQKYIIGLDGSTSVFRRLESGSAVSDAIRAHDREIALTGFANSPFFGAGYQWLYTAHNMYLQVLHASGIVGFTGYVLAMLFPPYLAWQSRFLRASNSGRLHRNVLLVCAFGVIVSGWAQPNINALNPTIPFGLLLCLGVIHLGKMKQDAQQAVPLSAKPVGL</sequence>
<name>A0A2T5MK19_9GAMM</name>
<dbReference type="PANTHER" id="PTHR37422">
    <property type="entry name" value="TEICHURONIC ACID BIOSYNTHESIS PROTEIN TUAE"/>
    <property type="match status" value="1"/>
</dbReference>
<comment type="caution">
    <text evidence="7">The sequence shown here is derived from an EMBL/GenBank/DDBJ whole genome shotgun (WGS) entry which is preliminary data.</text>
</comment>
<feature type="transmembrane region" description="Helical" evidence="5">
    <location>
        <begin position="270"/>
        <end position="290"/>
    </location>
</feature>
<reference evidence="7 8" key="1">
    <citation type="submission" date="2018-04" db="EMBL/GenBank/DDBJ databases">
        <title>Novel species isolated from glacier.</title>
        <authorList>
            <person name="Liu Q."/>
            <person name="Xin Y.-H."/>
        </authorList>
    </citation>
    <scope>NUCLEOTIDE SEQUENCE [LARGE SCALE GENOMIC DNA]</scope>
    <source>
        <strain evidence="7 8">GT1R17</strain>
    </source>
</reference>
<feature type="transmembrane region" description="Helical" evidence="5">
    <location>
        <begin position="343"/>
        <end position="364"/>
    </location>
</feature>
<evidence type="ECO:0000259" key="6">
    <source>
        <dbReference type="Pfam" id="PF04932"/>
    </source>
</evidence>
<dbReference type="EMBL" id="QANS01000001">
    <property type="protein sequence ID" value="PTU32927.1"/>
    <property type="molecule type" value="Genomic_DNA"/>
</dbReference>
<evidence type="ECO:0000313" key="7">
    <source>
        <dbReference type="EMBL" id="PTU32927.1"/>
    </source>
</evidence>
<evidence type="ECO:0000256" key="1">
    <source>
        <dbReference type="ARBA" id="ARBA00004141"/>
    </source>
</evidence>
<evidence type="ECO:0000256" key="5">
    <source>
        <dbReference type="SAM" id="Phobius"/>
    </source>
</evidence>
<feature type="transmembrane region" description="Helical" evidence="5">
    <location>
        <begin position="70"/>
        <end position="89"/>
    </location>
</feature>
<dbReference type="Pfam" id="PF04932">
    <property type="entry name" value="Wzy_C"/>
    <property type="match status" value="1"/>
</dbReference>
<proteinExistence type="predicted"/>
<feature type="transmembrane region" description="Helical" evidence="5">
    <location>
        <begin position="195"/>
        <end position="213"/>
    </location>
</feature>
<feature type="transmembrane region" description="Helical" evidence="5">
    <location>
        <begin position="384"/>
        <end position="402"/>
    </location>
</feature>
<feature type="transmembrane region" description="Helical" evidence="5">
    <location>
        <begin position="124"/>
        <end position="141"/>
    </location>
</feature>
<organism evidence="7 8">
    <name type="scientific">Stenotrophobium rhamnosiphilum</name>
    <dbReference type="NCBI Taxonomy" id="2029166"/>
    <lineage>
        <taxon>Bacteria</taxon>
        <taxon>Pseudomonadati</taxon>
        <taxon>Pseudomonadota</taxon>
        <taxon>Gammaproteobacteria</taxon>
        <taxon>Nevskiales</taxon>
        <taxon>Nevskiaceae</taxon>
        <taxon>Stenotrophobium</taxon>
    </lineage>
</organism>
<dbReference type="GO" id="GO:0016020">
    <property type="term" value="C:membrane"/>
    <property type="evidence" value="ECO:0007669"/>
    <property type="project" value="UniProtKB-SubCell"/>
</dbReference>
<gene>
    <name evidence="7" type="ORF">CJD38_02100</name>
</gene>
<evidence type="ECO:0000256" key="3">
    <source>
        <dbReference type="ARBA" id="ARBA00022989"/>
    </source>
</evidence>
<dbReference type="Proteomes" id="UP000244248">
    <property type="component" value="Unassembled WGS sequence"/>
</dbReference>
<dbReference type="PANTHER" id="PTHR37422:SF13">
    <property type="entry name" value="LIPOPOLYSACCHARIDE BIOSYNTHESIS PROTEIN PA4999-RELATED"/>
    <property type="match status" value="1"/>
</dbReference>
<keyword evidence="4 5" id="KW-0472">Membrane</keyword>
<feature type="transmembrane region" description="Helical" evidence="5">
    <location>
        <begin position="244"/>
        <end position="261"/>
    </location>
</feature>
<feature type="transmembrane region" description="Helical" evidence="5">
    <location>
        <begin position="408"/>
        <end position="426"/>
    </location>
</feature>
<evidence type="ECO:0000256" key="4">
    <source>
        <dbReference type="ARBA" id="ARBA00023136"/>
    </source>
</evidence>
<keyword evidence="3 5" id="KW-1133">Transmembrane helix</keyword>
<feature type="transmembrane region" description="Helical" evidence="5">
    <location>
        <begin position="153"/>
        <end position="175"/>
    </location>
</feature>
<accession>A0A2T5MK19</accession>
<evidence type="ECO:0000313" key="8">
    <source>
        <dbReference type="Proteomes" id="UP000244248"/>
    </source>
</evidence>
<feature type="domain" description="O-antigen ligase-related" evidence="6">
    <location>
        <begin position="229"/>
        <end position="359"/>
    </location>
</feature>
<evidence type="ECO:0000256" key="2">
    <source>
        <dbReference type="ARBA" id="ARBA00022692"/>
    </source>
</evidence>
<dbReference type="InterPro" id="IPR007016">
    <property type="entry name" value="O-antigen_ligase-rel_domated"/>
</dbReference>
<comment type="subcellular location">
    <subcellularLocation>
        <location evidence="1">Membrane</location>
        <topology evidence="1">Multi-pass membrane protein</topology>
    </subcellularLocation>
</comment>
<keyword evidence="2 5" id="KW-0812">Transmembrane</keyword>
<protein>
    <recommendedName>
        <fullName evidence="6">O-antigen ligase-related domain-containing protein</fullName>
    </recommendedName>
</protein>
<dbReference type="InterPro" id="IPR051533">
    <property type="entry name" value="WaaL-like"/>
</dbReference>
<keyword evidence="8" id="KW-1185">Reference proteome</keyword>